<evidence type="ECO:0000256" key="1">
    <source>
        <dbReference type="ARBA" id="ARBA00004141"/>
    </source>
</evidence>
<dbReference type="STRING" id="1150625.Q75_16860"/>
<dbReference type="EMBL" id="LDYG01000057">
    <property type="protein sequence ID" value="KUP03987.1"/>
    <property type="molecule type" value="Genomic_DNA"/>
</dbReference>
<evidence type="ECO:0000256" key="4">
    <source>
        <dbReference type="ARBA" id="ARBA00022989"/>
    </source>
</evidence>
<feature type="transmembrane region" description="Helical" evidence="7">
    <location>
        <begin position="9"/>
        <end position="31"/>
    </location>
</feature>
<feature type="region of interest" description="Disordered" evidence="6">
    <location>
        <begin position="311"/>
        <end position="339"/>
    </location>
</feature>
<accession>A0A147K3W7</accession>
<gene>
    <name evidence="9" type="ORF">Q75_16860</name>
</gene>
<dbReference type="CDD" id="cd06261">
    <property type="entry name" value="TM_PBP2"/>
    <property type="match status" value="1"/>
</dbReference>
<dbReference type="GO" id="GO:0016020">
    <property type="term" value="C:membrane"/>
    <property type="evidence" value="ECO:0007669"/>
    <property type="project" value="UniProtKB-SubCell"/>
</dbReference>
<comment type="subcellular location">
    <subcellularLocation>
        <location evidence="1">Membrane</location>
        <topology evidence="1">Multi-pass membrane protein</topology>
    </subcellularLocation>
</comment>
<keyword evidence="5 7" id="KW-0472">Membrane</keyword>
<sequence>MTGVWKQPLFLFGFILLGSIIAASVVHSVFYDSMIPVTDWLKDSKGNIVASPPLEPSQDIVMGTDEFGKHMAFKLLDGAKFTLGAAFVTSLLGFSLSLLGGVLLAFWDRQDWKFLTKGLGSSFYFVPQSIIAYNVLYPILWEPPEGFTYSVTERIVYEIVILALILVPTTALLIASETEELLKKEFIQSAITLGATPFYLFKRHIQPHLRARLLILFSRIVVQVLLVISHLGIFQIYFGGTSVCYEAFCDPPAPIANEWSSLLGMSIQLINYQWWLPVGPLLCITISIVAINCLADGMEKGLAPRKRLRVKKKNKVGDPKRRRDSIQSETSFQFVKTGR</sequence>
<dbReference type="PANTHER" id="PTHR43839:SF3">
    <property type="entry name" value="OLIGOPEPTIDE ABC TRANSPORTER, PERMEASE PROTEIN"/>
    <property type="match status" value="1"/>
</dbReference>
<feature type="transmembrane region" description="Helical" evidence="7">
    <location>
        <begin position="274"/>
        <end position="295"/>
    </location>
</feature>
<feature type="transmembrane region" description="Helical" evidence="7">
    <location>
        <begin position="81"/>
        <end position="107"/>
    </location>
</feature>
<feature type="compositionally biased region" description="Polar residues" evidence="6">
    <location>
        <begin position="327"/>
        <end position="339"/>
    </location>
</feature>
<evidence type="ECO:0000313" key="9">
    <source>
        <dbReference type="EMBL" id="KUP03987.1"/>
    </source>
</evidence>
<dbReference type="InterPro" id="IPR000515">
    <property type="entry name" value="MetI-like"/>
</dbReference>
<protein>
    <recommendedName>
        <fullName evidence="8">ABC transmembrane type-1 domain-containing protein</fullName>
    </recommendedName>
</protein>
<dbReference type="Proteomes" id="UP000074108">
    <property type="component" value="Unassembled WGS sequence"/>
</dbReference>
<dbReference type="AlphaFoldDB" id="A0A147K3W7"/>
<organism evidence="9 10">
    <name type="scientific">Bacillus coahuilensis p1.1.43</name>
    <dbReference type="NCBI Taxonomy" id="1150625"/>
    <lineage>
        <taxon>Bacteria</taxon>
        <taxon>Bacillati</taxon>
        <taxon>Bacillota</taxon>
        <taxon>Bacilli</taxon>
        <taxon>Bacillales</taxon>
        <taxon>Bacillaceae</taxon>
        <taxon>Bacillus</taxon>
    </lineage>
</organism>
<evidence type="ECO:0000256" key="5">
    <source>
        <dbReference type="ARBA" id="ARBA00023136"/>
    </source>
</evidence>
<evidence type="ECO:0000256" key="3">
    <source>
        <dbReference type="ARBA" id="ARBA00022692"/>
    </source>
</evidence>
<feature type="transmembrane region" description="Helical" evidence="7">
    <location>
        <begin position="119"/>
        <end position="140"/>
    </location>
</feature>
<dbReference type="SUPFAM" id="SSF161098">
    <property type="entry name" value="MetI-like"/>
    <property type="match status" value="1"/>
</dbReference>
<dbReference type="GO" id="GO:0055085">
    <property type="term" value="P:transmembrane transport"/>
    <property type="evidence" value="ECO:0007669"/>
    <property type="project" value="InterPro"/>
</dbReference>
<proteinExistence type="predicted"/>
<feature type="domain" description="ABC transmembrane type-1" evidence="8">
    <location>
        <begin position="99"/>
        <end position="307"/>
    </location>
</feature>
<dbReference type="PANTHER" id="PTHR43839">
    <property type="entry name" value="OPPC IN A BINDING PROTEIN-DEPENDENT TRANSPORT SYSTEM"/>
    <property type="match status" value="1"/>
</dbReference>
<evidence type="ECO:0000259" key="8">
    <source>
        <dbReference type="Pfam" id="PF00528"/>
    </source>
</evidence>
<dbReference type="RefSeq" id="WP_059352068.1">
    <property type="nucleotide sequence ID" value="NZ_LDYG01000057.1"/>
</dbReference>
<keyword evidence="4 7" id="KW-1133">Transmembrane helix</keyword>
<dbReference type="Pfam" id="PF00528">
    <property type="entry name" value="BPD_transp_1"/>
    <property type="match status" value="1"/>
</dbReference>
<keyword evidence="10" id="KW-1185">Reference proteome</keyword>
<dbReference type="OrthoDB" id="9814383at2"/>
<evidence type="ECO:0000256" key="6">
    <source>
        <dbReference type="SAM" id="MobiDB-lite"/>
    </source>
</evidence>
<evidence type="ECO:0000256" key="2">
    <source>
        <dbReference type="ARBA" id="ARBA00022448"/>
    </source>
</evidence>
<comment type="caution">
    <text evidence="9">The sequence shown here is derived from an EMBL/GenBank/DDBJ whole genome shotgun (WGS) entry which is preliminary data.</text>
</comment>
<name>A0A147K3W7_9BACI</name>
<evidence type="ECO:0000313" key="10">
    <source>
        <dbReference type="Proteomes" id="UP000074108"/>
    </source>
</evidence>
<evidence type="ECO:0000256" key="7">
    <source>
        <dbReference type="SAM" id="Phobius"/>
    </source>
</evidence>
<dbReference type="PATRIC" id="fig|1150625.3.peg.3542"/>
<feature type="transmembrane region" description="Helical" evidence="7">
    <location>
        <begin position="155"/>
        <end position="175"/>
    </location>
</feature>
<dbReference type="Gene3D" id="1.10.3720.10">
    <property type="entry name" value="MetI-like"/>
    <property type="match status" value="1"/>
</dbReference>
<keyword evidence="2" id="KW-0813">Transport</keyword>
<dbReference type="InterPro" id="IPR035906">
    <property type="entry name" value="MetI-like_sf"/>
</dbReference>
<keyword evidence="3 7" id="KW-0812">Transmembrane</keyword>
<feature type="transmembrane region" description="Helical" evidence="7">
    <location>
        <begin position="213"/>
        <end position="238"/>
    </location>
</feature>
<feature type="compositionally biased region" description="Basic and acidic residues" evidence="6">
    <location>
        <begin position="315"/>
        <end position="326"/>
    </location>
</feature>
<reference evidence="9 10" key="1">
    <citation type="journal article" date="2016" name="Front. Microbiol.">
        <title>Microevolution Analysis of Bacillus coahuilensis Unveils Differences in Phosphorus Acquisition Strategies and Their Regulation.</title>
        <authorList>
            <person name="Gomez-Lunar Z."/>
            <person name="Hernandez-Gonzalez I."/>
            <person name="Rodriguez-Torres M.D."/>
            <person name="Souza V."/>
            <person name="Olmedo-Alvarez G."/>
        </authorList>
    </citation>
    <scope>NUCLEOTIDE SEQUENCE [LARGE SCALE GENOMIC DNA]</scope>
    <source>
        <strain evidence="10">p1.1.43</strain>
    </source>
</reference>